<evidence type="ECO:0000313" key="9">
    <source>
        <dbReference type="EMBL" id="MZI94874.1"/>
    </source>
</evidence>
<sequence length="139" mass="15419">MIKNPALEEEQQASEPLTAMIDVIFTLIAFMMLMINAPLVGMDVKLPSTEQHAQSINVNPHTVTISVLKEKSVWFLDDAPLNSEQLKAKLTELKAAHPDTKVIVNSDNDVPMQRMVTLFTLMQSVPLDVTHIALKEAAK</sequence>
<keyword evidence="5 8" id="KW-1133">Transmembrane helix</keyword>
<dbReference type="InterPro" id="IPR003400">
    <property type="entry name" value="ExbD"/>
</dbReference>
<evidence type="ECO:0000313" key="10">
    <source>
        <dbReference type="Proteomes" id="UP000462621"/>
    </source>
</evidence>
<organism evidence="9 10">
    <name type="scientific">Vibrio eleionomae</name>
    <dbReference type="NCBI Taxonomy" id="2653505"/>
    <lineage>
        <taxon>Bacteria</taxon>
        <taxon>Pseudomonadati</taxon>
        <taxon>Pseudomonadota</taxon>
        <taxon>Gammaproteobacteria</taxon>
        <taxon>Vibrionales</taxon>
        <taxon>Vibrionaceae</taxon>
        <taxon>Vibrio</taxon>
    </lineage>
</organism>
<evidence type="ECO:0000256" key="5">
    <source>
        <dbReference type="ARBA" id="ARBA00022989"/>
    </source>
</evidence>
<comment type="caution">
    <text evidence="9">The sequence shown here is derived from an EMBL/GenBank/DDBJ whole genome shotgun (WGS) entry which is preliminary data.</text>
</comment>
<keyword evidence="6 8" id="KW-0472">Membrane</keyword>
<keyword evidence="7" id="KW-0813">Transport</keyword>
<dbReference type="Gene3D" id="3.30.420.270">
    <property type="match status" value="1"/>
</dbReference>
<dbReference type="AlphaFoldDB" id="A0A7X4LMY4"/>
<dbReference type="GO" id="GO:0005886">
    <property type="term" value="C:plasma membrane"/>
    <property type="evidence" value="ECO:0007669"/>
    <property type="project" value="UniProtKB-SubCell"/>
</dbReference>
<comment type="subcellular location">
    <subcellularLocation>
        <location evidence="1">Cell membrane</location>
        <topology evidence="1">Single-pass membrane protein</topology>
    </subcellularLocation>
    <subcellularLocation>
        <location evidence="7">Cell membrane</location>
        <topology evidence="7">Single-pass type II membrane protein</topology>
    </subcellularLocation>
</comment>
<dbReference type="Proteomes" id="UP000462621">
    <property type="component" value="Unassembled WGS sequence"/>
</dbReference>
<evidence type="ECO:0008006" key="11">
    <source>
        <dbReference type="Google" id="ProtNLM"/>
    </source>
</evidence>
<keyword evidence="7" id="KW-0653">Protein transport</keyword>
<dbReference type="EMBL" id="WEKT01000039">
    <property type="protein sequence ID" value="MZI94874.1"/>
    <property type="molecule type" value="Genomic_DNA"/>
</dbReference>
<protein>
    <recommendedName>
        <fullName evidence="11">Biopolymer transporter ExbD</fullName>
    </recommendedName>
</protein>
<evidence type="ECO:0000256" key="8">
    <source>
        <dbReference type="SAM" id="Phobius"/>
    </source>
</evidence>
<dbReference type="Pfam" id="PF02472">
    <property type="entry name" value="ExbD"/>
    <property type="match status" value="1"/>
</dbReference>
<comment type="similarity">
    <text evidence="2 7">Belongs to the ExbD/TolR family.</text>
</comment>
<evidence type="ECO:0000256" key="2">
    <source>
        <dbReference type="ARBA" id="ARBA00005811"/>
    </source>
</evidence>
<dbReference type="GO" id="GO:0015031">
    <property type="term" value="P:protein transport"/>
    <property type="evidence" value="ECO:0007669"/>
    <property type="project" value="UniProtKB-KW"/>
</dbReference>
<evidence type="ECO:0000256" key="6">
    <source>
        <dbReference type="ARBA" id="ARBA00023136"/>
    </source>
</evidence>
<keyword evidence="4 7" id="KW-0812">Transmembrane</keyword>
<dbReference type="PANTHER" id="PTHR30558">
    <property type="entry name" value="EXBD MEMBRANE COMPONENT OF PMF-DRIVEN MACROMOLECULE IMPORT SYSTEM"/>
    <property type="match status" value="1"/>
</dbReference>
<keyword evidence="3" id="KW-1003">Cell membrane</keyword>
<gene>
    <name evidence="9" type="ORF">F9817_16990</name>
</gene>
<name>A0A7X4LMY4_9VIBR</name>
<reference evidence="9 10" key="1">
    <citation type="submission" date="2019-10" db="EMBL/GenBank/DDBJ databases">
        <title>Vibrio sp. nov. isolated from a shrimp pond.</title>
        <authorList>
            <person name="Gomez-Gil B."/>
            <person name="Enciso-Ibarra J."/>
            <person name="Enciso-Ibarra K."/>
            <person name="Bolan-Mejia C."/>
        </authorList>
    </citation>
    <scope>NUCLEOTIDE SEQUENCE [LARGE SCALE GENOMIC DNA]</scope>
    <source>
        <strain evidence="9 10">CAIM 722</strain>
    </source>
</reference>
<evidence type="ECO:0000256" key="7">
    <source>
        <dbReference type="RuleBase" id="RU003879"/>
    </source>
</evidence>
<evidence type="ECO:0000256" key="1">
    <source>
        <dbReference type="ARBA" id="ARBA00004162"/>
    </source>
</evidence>
<evidence type="ECO:0000256" key="3">
    <source>
        <dbReference type="ARBA" id="ARBA00022475"/>
    </source>
</evidence>
<dbReference type="PANTHER" id="PTHR30558:SF15">
    <property type="entry name" value="BIOPOLYMER TRANSPORT PROTEIN EXBD1"/>
    <property type="match status" value="1"/>
</dbReference>
<dbReference type="GO" id="GO:0022857">
    <property type="term" value="F:transmembrane transporter activity"/>
    <property type="evidence" value="ECO:0007669"/>
    <property type="project" value="InterPro"/>
</dbReference>
<dbReference type="RefSeq" id="WP_161157354.1">
    <property type="nucleotide sequence ID" value="NZ_WEKT01000039.1"/>
</dbReference>
<feature type="transmembrane region" description="Helical" evidence="8">
    <location>
        <begin position="20"/>
        <end position="40"/>
    </location>
</feature>
<proteinExistence type="inferred from homology"/>
<evidence type="ECO:0000256" key="4">
    <source>
        <dbReference type="ARBA" id="ARBA00022692"/>
    </source>
</evidence>
<accession>A0A7X4LMY4</accession>
<keyword evidence="10" id="KW-1185">Reference proteome</keyword>